<proteinExistence type="inferred from homology"/>
<evidence type="ECO:0000256" key="7">
    <source>
        <dbReference type="ARBA" id="ARBA00022763"/>
    </source>
</evidence>
<feature type="coiled-coil region" evidence="19">
    <location>
        <begin position="966"/>
        <end position="993"/>
    </location>
</feature>
<dbReference type="InterPro" id="IPR036277">
    <property type="entry name" value="SMC_hinge_sf"/>
</dbReference>
<comment type="caution">
    <text evidence="22">The sequence shown here is derived from an EMBL/GenBank/DDBJ whole genome shotgun (WGS) entry which is preliminary data.</text>
</comment>
<feature type="region of interest" description="Disordered" evidence="20">
    <location>
        <begin position="1064"/>
        <end position="1094"/>
    </location>
</feature>
<feature type="coiled-coil region" evidence="19">
    <location>
        <begin position="627"/>
        <end position="781"/>
    </location>
</feature>
<keyword evidence="15" id="KW-0131">Cell cycle</keyword>
<evidence type="ECO:0000256" key="3">
    <source>
        <dbReference type="ARBA" id="ARBA00005917"/>
    </source>
</evidence>
<evidence type="ECO:0000256" key="12">
    <source>
        <dbReference type="ARBA" id="ARBA00023204"/>
    </source>
</evidence>
<feature type="domain" description="SMC hinge" evidence="21">
    <location>
        <begin position="482"/>
        <end position="595"/>
    </location>
</feature>
<dbReference type="Gene3D" id="3.40.50.300">
    <property type="entry name" value="P-loop containing nucleotide triphosphate hydrolases"/>
    <property type="match status" value="2"/>
</dbReference>
<keyword evidence="23" id="KW-1185">Reference proteome</keyword>
<evidence type="ECO:0000256" key="18">
    <source>
        <dbReference type="PIRNR" id="PIRNR005719"/>
    </source>
</evidence>
<dbReference type="FunFam" id="3.40.50.300:FF:000424">
    <property type="entry name" value="Structural maintenance of chromosomes 3"/>
    <property type="match status" value="1"/>
</dbReference>
<evidence type="ECO:0000256" key="1">
    <source>
        <dbReference type="ARBA" id="ARBA00004123"/>
    </source>
</evidence>
<dbReference type="GO" id="GO:0005524">
    <property type="term" value="F:ATP binding"/>
    <property type="evidence" value="ECO:0007669"/>
    <property type="project" value="UniProtKB-KW"/>
</dbReference>
<reference evidence="22 23" key="1">
    <citation type="journal article" date="2023" name="bioRxiv">
        <title>Conserved and derived expression patterns and positive selection on dental genes reveal complex evolutionary context of ever-growing rodent molars.</title>
        <authorList>
            <person name="Calamari Z.T."/>
            <person name="Song A."/>
            <person name="Cohen E."/>
            <person name="Akter M."/>
            <person name="Roy R.D."/>
            <person name="Hallikas O."/>
            <person name="Christensen M.M."/>
            <person name="Li P."/>
            <person name="Marangoni P."/>
            <person name="Jernvall J."/>
            <person name="Klein O.D."/>
        </authorList>
    </citation>
    <scope>NUCLEOTIDE SEQUENCE [LARGE SCALE GENOMIC DNA]</scope>
    <source>
        <strain evidence="22">V071</strain>
    </source>
</reference>
<keyword evidence="14" id="KW-0469">Meiosis</keyword>
<evidence type="ECO:0000256" key="11">
    <source>
        <dbReference type="ARBA" id="ARBA00023054"/>
    </source>
</evidence>
<dbReference type="Gene3D" id="3.30.70.1620">
    <property type="match status" value="1"/>
</dbReference>
<evidence type="ECO:0000256" key="20">
    <source>
        <dbReference type="SAM" id="MobiDB-lite"/>
    </source>
</evidence>
<dbReference type="InterPro" id="IPR010935">
    <property type="entry name" value="SMC_hinge"/>
</dbReference>
<evidence type="ECO:0000256" key="4">
    <source>
        <dbReference type="ARBA" id="ARBA00022454"/>
    </source>
</evidence>
<dbReference type="SUPFAM" id="SSF75553">
    <property type="entry name" value="Smc hinge domain"/>
    <property type="match status" value="1"/>
</dbReference>
<dbReference type="Proteomes" id="UP001488838">
    <property type="component" value="Unassembled WGS sequence"/>
</dbReference>
<dbReference type="Pfam" id="PF06470">
    <property type="entry name" value="SMC_hinge"/>
    <property type="match status" value="1"/>
</dbReference>
<dbReference type="GO" id="GO:0006281">
    <property type="term" value="P:DNA repair"/>
    <property type="evidence" value="ECO:0007669"/>
    <property type="project" value="UniProtKB-KW"/>
</dbReference>
<accession>A0AAW0HS36</accession>
<dbReference type="GO" id="GO:0000795">
    <property type="term" value="C:synaptonemal complex"/>
    <property type="evidence" value="ECO:0007669"/>
    <property type="project" value="UniProtKB-ARBA"/>
</dbReference>
<organism evidence="22 23">
    <name type="scientific">Myodes glareolus</name>
    <name type="common">Bank vole</name>
    <name type="synonym">Clethrionomys glareolus</name>
    <dbReference type="NCBI Taxonomy" id="447135"/>
    <lineage>
        <taxon>Eukaryota</taxon>
        <taxon>Metazoa</taxon>
        <taxon>Chordata</taxon>
        <taxon>Craniata</taxon>
        <taxon>Vertebrata</taxon>
        <taxon>Euteleostomi</taxon>
        <taxon>Mammalia</taxon>
        <taxon>Eutheria</taxon>
        <taxon>Euarchontoglires</taxon>
        <taxon>Glires</taxon>
        <taxon>Rodentia</taxon>
        <taxon>Myomorpha</taxon>
        <taxon>Muroidea</taxon>
        <taxon>Cricetidae</taxon>
        <taxon>Arvicolinae</taxon>
        <taxon>Myodes</taxon>
    </lineage>
</organism>
<dbReference type="FunFam" id="3.30.70.1620:FF:000002">
    <property type="entry name" value="Structural maintenance of chromosomes 3"/>
    <property type="match status" value="1"/>
</dbReference>
<sequence>MYIKQVIIQGFRSYRDQTIVDPFSSKHNVIAIQFVLSDEFSHLRPEQRLALLHEGTGPRVISAFVEIIFDNSDNRLPIDKEEVSLRRVIGAKKDQYFLDKKMVTKNDVMNLLESAGFSRSNPYYIVKQGKINQMATAPDSQRLKLLREVAGTRVYDERKEESISLMKETEGKREKINELLKYIEERLHTLEEEKEELAQYQKWDKMRRALEYTIYNQELNETRAKLDELSAKRETSGEKSRQLRDAQQDARDKMEDIERQVRELKTKISAMKEEKEQLSAERQEQIKQRTKLELKAKDLQDELAGNSEQRFSCKIELAQATQERTDLYAKQGRGSQFTSKEERDKWIKKELKSLDQAINDKKRQIAAIHKDLEDTEANKEKNLEQYNKLDQDLNEVKARVEELDRKYYEVKNKKDELQSERNYLWREENAEQQALAAKREDLEKKQQLLRAATGKAILNGIDSINKVLDHFRRKGINQHVQNGYHGIVMNNFECEPAFYTCVEVTAGNRLFYHIVDSDEVSTKILMEFNKMNLPGEVTFLPLNKLDVRDTAYPETNDAIPMISKLRYNPRFDKAFKHVFGKTLICRSMEVSTQLARAFTMDCITLEGDQVSHRGALTGGYYDTRKSRLELQKDVRKAEEELGELEAKLNENLRRNIENIFLFPCIWINNEIDQLMNQMQQIETQQRKFKASRDSILSEMKMLKEKRQQSEKTFMPKVRKYQRSLQSLEASLHAMESTRESLKAELGTDLLSQLSLEDQKRVDALNDEIRQLQQAIQSLIRSWRQLITTLEAAEMSICFQLALFMQFRSLTHGMENRQLLNERIKLEGIITRVETYLNENLRKRLDQVEQELNELRETEGGTVLTATTSELEAINKRVKDTMARSEDLDNSIDKTEAGIKELQKSMERWKNMEKEHMDAINHDTKELEKMTNRQGMLLKKKEECMKKIRELGSLPQEAFEKYQTLSLKQLFRKLEQCNTELKKYSHVNKKALDQFVNFSEQKEKLIKRQEELDRGYKSIMELMNVLELRKYEAIQLTFKQVSKNFSEVFQKLVPGGKATLVMKKGDVEGSQSQDEGEGSGESEKGSGSQSSVPSVDQFTGVGIRVSFTGKQGEMREMQQLSGGQKSLVALALIFAIQKCDPAPFYLFDEIDQALDAQHRKAVSDMIMELAVHAQFITTTFRPELLESADKFYGVKFRNKVSHIDVITAEMAKDFVEDDTTHG</sequence>
<dbReference type="GO" id="GO:0000775">
    <property type="term" value="C:chromosome, centromeric region"/>
    <property type="evidence" value="ECO:0007669"/>
    <property type="project" value="UniProtKB-SubCell"/>
</dbReference>
<keyword evidence="9" id="KW-0067">ATP-binding</keyword>
<evidence type="ECO:0000256" key="5">
    <source>
        <dbReference type="ARBA" id="ARBA00022618"/>
    </source>
</evidence>
<comment type="function">
    <text evidence="17">Central component of cohesin, a complex required for chromosome cohesion during the cell cycle. The cohesin complex may form a large proteinaceous ring within which sister chromatids can be trapped. At anaphase, the complex is cleaved and dissociates from chromatin, allowing sister chromatids to segregate. Cohesion is coupled to DNA replication and is involved in DNA repair. The cohesin complex also plays an important role in spindle pole assembly during mitosis and in chromosomes movement.</text>
</comment>
<dbReference type="Gene3D" id="1.10.287.1490">
    <property type="match status" value="1"/>
</dbReference>
<keyword evidence="8" id="KW-0498">Mitosis</keyword>
<dbReference type="GO" id="GO:0051321">
    <property type="term" value="P:meiotic cell cycle"/>
    <property type="evidence" value="ECO:0007669"/>
    <property type="project" value="UniProtKB-KW"/>
</dbReference>
<gene>
    <name evidence="22" type="ORF">U0070_024469</name>
</gene>
<dbReference type="InterPro" id="IPR003395">
    <property type="entry name" value="RecF/RecN/SMC_N"/>
</dbReference>
<dbReference type="AlphaFoldDB" id="A0AAW0HS36"/>
<keyword evidence="13 18" id="KW-0539">Nucleus</keyword>
<dbReference type="FunFam" id="3.40.50.300:FF:000370">
    <property type="entry name" value="Structural maintenance of chromosomes 3"/>
    <property type="match status" value="1"/>
</dbReference>
<dbReference type="GO" id="GO:0051276">
    <property type="term" value="P:chromosome organization"/>
    <property type="evidence" value="ECO:0007669"/>
    <property type="project" value="InterPro"/>
</dbReference>
<dbReference type="FunFam" id="1.20.1060.20:FF:000002">
    <property type="entry name" value="Structural maintenance of chromosomes 3"/>
    <property type="match status" value="1"/>
</dbReference>
<dbReference type="Gene3D" id="1.20.1060.20">
    <property type="match status" value="1"/>
</dbReference>
<evidence type="ECO:0000256" key="16">
    <source>
        <dbReference type="ARBA" id="ARBA00023328"/>
    </source>
</evidence>
<keyword evidence="7" id="KW-0227">DNA damage</keyword>
<keyword evidence="4" id="KW-0158">Chromosome</keyword>
<evidence type="ECO:0000259" key="21">
    <source>
        <dbReference type="SMART" id="SM00968"/>
    </source>
</evidence>
<dbReference type="EMBL" id="JBBHLL010000359">
    <property type="protein sequence ID" value="KAK7804931.1"/>
    <property type="molecule type" value="Genomic_DNA"/>
</dbReference>
<keyword evidence="11 19" id="KW-0175">Coiled coil</keyword>
<comment type="similarity">
    <text evidence="3">Belongs to the SMC family. SMC3 subfamily.</text>
</comment>
<dbReference type="Pfam" id="PF02463">
    <property type="entry name" value="SMC_N"/>
    <property type="match status" value="1"/>
</dbReference>
<comment type="subcellular location">
    <subcellularLocation>
        <location evidence="2">Chromosome</location>
        <location evidence="2">Centromere</location>
    </subcellularLocation>
    <subcellularLocation>
        <location evidence="1 18">Nucleus</location>
    </subcellularLocation>
</comment>
<dbReference type="GO" id="GO:0051301">
    <property type="term" value="P:cell division"/>
    <property type="evidence" value="ECO:0007669"/>
    <property type="project" value="UniProtKB-KW"/>
</dbReference>
<dbReference type="InterPro" id="IPR024704">
    <property type="entry name" value="SMC"/>
</dbReference>
<keyword evidence="5" id="KW-0132">Cell division</keyword>
<feature type="region of interest" description="Disordered" evidence="20">
    <location>
        <begin position="229"/>
        <end position="255"/>
    </location>
</feature>
<evidence type="ECO:0000256" key="15">
    <source>
        <dbReference type="ARBA" id="ARBA00023306"/>
    </source>
</evidence>
<evidence type="ECO:0000256" key="19">
    <source>
        <dbReference type="SAM" id="Coils"/>
    </source>
</evidence>
<evidence type="ECO:0000256" key="17">
    <source>
        <dbReference type="ARBA" id="ARBA00034085"/>
    </source>
</evidence>
<dbReference type="InterPro" id="IPR027417">
    <property type="entry name" value="P-loop_NTPase"/>
</dbReference>
<keyword evidence="10" id="KW-0007">Acetylation</keyword>
<evidence type="ECO:0000256" key="10">
    <source>
        <dbReference type="ARBA" id="ARBA00022990"/>
    </source>
</evidence>
<dbReference type="PANTHER" id="PTHR43977">
    <property type="entry name" value="STRUCTURAL MAINTENANCE OF CHROMOSOMES PROTEIN 3"/>
    <property type="match status" value="1"/>
</dbReference>
<dbReference type="SUPFAM" id="SSF52540">
    <property type="entry name" value="P-loop containing nucleoside triphosphate hydrolases"/>
    <property type="match status" value="2"/>
</dbReference>
<name>A0AAW0HS36_MYOGA</name>
<dbReference type="CDD" id="cd03272">
    <property type="entry name" value="ABC_SMC3_euk"/>
    <property type="match status" value="1"/>
</dbReference>
<protein>
    <recommendedName>
        <fullName evidence="18">Structural maintenance of chromosomes protein</fullName>
    </recommendedName>
</protein>
<dbReference type="PIRSF" id="PIRSF005719">
    <property type="entry name" value="SMC"/>
    <property type="match status" value="1"/>
</dbReference>
<evidence type="ECO:0000256" key="14">
    <source>
        <dbReference type="ARBA" id="ARBA00023254"/>
    </source>
</evidence>
<keyword evidence="12" id="KW-0234">DNA repair</keyword>
<dbReference type="GO" id="GO:0016887">
    <property type="term" value="F:ATP hydrolysis activity"/>
    <property type="evidence" value="ECO:0007669"/>
    <property type="project" value="InterPro"/>
</dbReference>
<evidence type="ECO:0000256" key="2">
    <source>
        <dbReference type="ARBA" id="ARBA00004584"/>
    </source>
</evidence>
<keyword evidence="16" id="KW-0137">Centromere</keyword>
<keyword evidence="6" id="KW-0547">Nucleotide-binding</keyword>
<evidence type="ECO:0000313" key="23">
    <source>
        <dbReference type="Proteomes" id="UP001488838"/>
    </source>
</evidence>
<evidence type="ECO:0000256" key="8">
    <source>
        <dbReference type="ARBA" id="ARBA00022776"/>
    </source>
</evidence>
<feature type="coiled-coil region" evidence="19">
    <location>
        <begin position="884"/>
        <end position="918"/>
    </location>
</feature>
<evidence type="ECO:0000256" key="9">
    <source>
        <dbReference type="ARBA" id="ARBA00022840"/>
    </source>
</evidence>
<evidence type="ECO:0000256" key="6">
    <source>
        <dbReference type="ARBA" id="ARBA00022741"/>
    </source>
</evidence>
<evidence type="ECO:0000256" key="13">
    <source>
        <dbReference type="ARBA" id="ARBA00023242"/>
    </source>
</evidence>
<evidence type="ECO:0000313" key="22">
    <source>
        <dbReference type="EMBL" id="KAK7804931.1"/>
    </source>
</evidence>
<feature type="coiled-coil region" evidence="19">
    <location>
        <begin position="351"/>
        <end position="455"/>
    </location>
</feature>
<dbReference type="InterPro" id="IPR041741">
    <property type="entry name" value="SMC3_ABC_euk"/>
</dbReference>
<dbReference type="SMART" id="SM00968">
    <property type="entry name" value="SMC_hinge"/>
    <property type="match status" value="1"/>
</dbReference>